<feature type="repeat" description="CSPG" evidence="5">
    <location>
        <begin position="1248"/>
        <end position="1346"/>
    </location>
</feature>
<feature type="region of interest" description="Disordered" evidence="6">
    <location>
        <begin position="2728"/>
        <end position="2750"/>
    </location>
</feature>
<feature type="repeat" description="CSPG" evidence="5">
    <location>
        <begin position="1364"/>
        <end position="1455"/>
    </location>
</feature>
<evidence type="ECO:0000313" key="12">
    <source>
        <dbReference type="Proteomes" id="UP001333110"/>
    </source>
</evidence>
<feature type="domain" description="Laminin G" evidence="9">
    <location>
        <begin position="28"/>
        <end position="201"/>
    </location>
</feature>
<keyword evidence="2" id="KW-0677">Repeat</keyword>
<dbReference type="InterPro" id="IPR000477">
    <property type="entry name" value="RT_dom"/>
</dbReference>
<accession>A0AAN7RTH0</accession>
<evidence type="ECO:0000259" key="10">
    <source>
        <dbReference type="PROSITE" id="PS50878"/>
    </source>
</evidence>
<comment type="caution">
    <text evidence="11">The sequence shown here is derived from an EMBL/GenBank/DDBJ whole genome shotgun (WGS) entry which is preliminary data.</text>
</comment>
<feature type="region of interest" description="Disordered" evidence="6">
    <location>
        <begin position="2679"/>
        <end position="2708"/>
    </location>
</feature>
<feature type="domain" description="Laminin G" evidence="9">
    <location>
        <begin position="211"/>
        <end position="390"/>
    </location>
</feature>
<feature type="repeat" description="CSPG" evidence="5">
    <location>
        <begin position="785"/>
        <end position="880"/>
    </location>
</feature>
<dbReference type="InterPro" id="IPR039005">
    <property type="entry name" value="CSPG_rpt"/>
</dbReference>
<dbReference type="GO" id="GO:0009653">
    <property type="term" value="P:anatomical structure morphogenesis"/>
    <property type="evidence" value="ECO:0007669"/>
    <property type="project" value="TreeGrafter"/>
</dbReference>
<dbReference type="InterPro" id="IPR051561">
    <property type="entry name" value="FRAS1_ECM"/>
</dbReference>
<dbReference type="SUPFAM" id="SSF49899">
    <property type="entry name" value="Concanavalin A-like lectins/glucanases"/>
    <property type="match status" value="2"/>
</dbReference>
<keyword evidence="3" id="KW-0325">Glycoprotein</keyword>
<feature type="repeat" description="CSPG" evidence="5">
    <location>
        <begin position="1136"/>
        <end position="1226"/>
    </location>
</feature>
<feature type="repeat" description="CSPG" evidence="5">
    <location>
        <begin position="1479"/>
        <end position="1571"/>
    </location>
</feature>
<feature type="repeat" description="CSPG" evidence="5">
    <location>
        <begin position="556"/>
        <end position="651"/>
    </location>
</feature>
<feature type="chain" id="PRO_5042876503" description="Chondroitin sulfate proteoglycan 4" evidence="8">
    <location>
        <begin position="29"/>
        <end position="2884"/>
    </location>
</feature>
<dbReference type="CDD" id="cd01650">
    <property type="entry name" value="RT_nLTR_like"/>
    <property type="match status" value="1"/>
</dbReference>
<dbReference type="CDD" id="cd00110">
    <property type="entry name" value="LamG"/>
    <property type="match status" value="2"/>
</dbReference>
<dbReference type="PANTHER" id="PTHR45739:SF14">
    <property type="entry name" value="CHONDROITIN SULFATE PROTEOGLYCAN 4"/>
    <property type="match status" value="1"/>
</dbReference>
<organism evidence="11 12">
    <name type="scientific">Mycteria americana</name>
    <name type="common">Wood stork</name>
    <dbReference type="NCBI Taxonomy" id="33587"/>
    <lineage>
        <taxon>Eukaryota</taxon>
        <taxon>Metazoa</taxon>
        <taxon>Chordata</taxon>
        <taxon>Craniata</taxon>
        <taxon>Vertebrata</taxon>
        <taxon>Euteleostomi</taxon>
        <taxon>Archelosauria</taxon>
        <taxon>Archosauria</taxon>
        <taxon>Dinosauria</taxon>
        <taxon>Saurischia</taxon>
        <taxon>Theropoda</taxon>
        <taxon>Coelurosauria</taxon>
        <taxon>Aves</taxon>
        <taxon>Neognathae</taxon>
        <taxon>Neoaves</taxon>
        <taxon>Aequornithes</taxon>
        <taxon>Ciconiiformes</taxon>
        <taxon>Ciconiidae</taxon>
        <taxon>Mycteria</taxon>
    </lineage>
</organism>
<feature type="signal peptide" evidence="8">
    <location>
        <begin position="1"/>
        <end position="28"/>
    </location>
</feature>
<keyword evidence="12" id="KW-1185">Reference proteome</keyword>
<keyword evidence="7" id="KW-0472">Membrane</keyword>
<dbReference type="InterPro" id="IPR013320">
    <property type="entry name" value="ConA-like_dom_sf"/>
</dbReference>
<dbReference type="EMBL" id="JAUNZN010000009">
    <property type="protein sequence ID" value="KAK4816452.1"/>
    <property type="molecule type" value="Genomic_DNA"/>
</dbReference>
<dbReference type="PROSITE" id="PS50878">
    <property type="entry name" value="RT_POL"/>
    <property type="match status" value="1"/>
</dbReference>
<evidence type="ECO:0000259" key="9">
    <source>
        <dbReference type="PROSITE" id="PS50025"/>
    </source>
</evidence>
<dbReference type="Pfam" id="PF02210">
    <property type="entry name" value="Laminin_G_2"/>
    <property type="match status" value="2"/>
</dbReference>
<dbReference type="SMART" id="SM00282">
    <property type="entry name" value="LamG"/>
    <property type="match status" value="2"/>
</dbReference>
<sequence length="2884" mass="322860">MAGGRGASVPAALLLLALLLAASRPAVAVSFYGDSFVELNMAEASSQTSLQLRFRTSKPHGLLFLAAGKKDYCLMELRSGNLQLRINFGVGERVLHSQQRSQLNDLAWHLVELHHEHDNVTLVIDKHDRTSAKMPGILYELNIDYGFYVGGTSKLDVPYLIGALPSFRGCIDDVSFNQLDVLIPLRPSPGFKNVHEVSVGCSDEFFAGEDEPISFFSSRSYVSFPSWNVDDAGILEYMLQTSAAHGLLVYHPGQAGDFIAMEMEDGLIKAYVGKHKSRTQLSSRRSVNDSHWHYIGLKFTAEYLQLTLDEETVKKSLPPHSKLPLLKGSLFVGGVDDSTRSEVIKLELTSVSGKYARGGSFKGCLRDLKANSEKKSLKNVLVTKDISAGCETESAFNTNLSLEMAVKNPTVKAAPTFAISPESSVSQGKEDKSHLLVLSNLIVLEGGQASLKSKHIKVNLDFQKLGINQSQILFEIKEPPSHGDLKLDVEPSQEVNIFTMQDVWQEKILYVHGGSEDTYDYFNFSISTSSEKIVPPYLQGNEQHVFSITVTPVNDAPEITLPEGNLLLLLENSKKRLTSDLIKVLDKDTDPVDLSLSVLGNLNADAGFLENSKHPGKAITTFSNEDLREGTVFFVHTGVKNSRIVLRASDGEKVSNTVVLRVMAVPLDYRVVNNSGIKLLQGVTALITPRHLAVETNANLQELEIRYEITGPPQFGEIQRQHSRGEWKRVSSFSQRSVQRSRVRYCSTFKEIQLENVTDQFKFKVSIGNRISEEHVFPIKVKWLRYSLLKHAPLEIEKSKKKYLNSDNLFAVMVDLEIPEDELHFKLLSLPKNGQILLNDQPLKKDSIFSQKDITDQKVAYELISGYHEDNHDSFRFLISTKYLESNLYDFEVYIKSDFRNIILINSGLTVTEGEGELITSTKLFVQTPDNKTFQYKVIQFPKHGKLKLINFSGSFESNDNITTFTNKDITDKRLMYVHDDSETEFDKFLVRASSEESGKWANFDPEVEPLSVEIRFNISVQLKNDEKPVRVIDKIFNVVRNGQRLLTLADLCYHDPDSDFDDGQLLYTRRGISNGDLVLTNDTLHRLYQFKQADLERKQVLFTHRGADFGRFVLFVTDGKHYTSLLLEVSATDPYVRLANNTGLLVQKGKEETVTTANLSAITNQDIRNDHEITYEIFSFPKYGRIYVNNLLMDSFTQLDLIKGYVTYRHDDSNNLIDTFNFTVHARDAHLDAGVHVRIHLESHQWPPRVVNKNNLLVEEGNPVKISKGKLQVVHENSSPSEIVFTVRQLPVHGYIRKFSSEESYLGADQRPVLSFTQQDVDEGKVQYVQTVSDQLDDHFSLDVTNGVRTVSGIEISVDIIPRMIPLEVQNFTVIEGGSKALVEDYLKISSRHFAGLSCEFMLIDQPKHGYVENSRVPGIKLTTFTRKQVEQELIYYVHDDSEELMDNFTVVVNNTELWKQSLPQTVFVTVTAVNDEAPVIKVNRILRVWVGSVTEITIDDLCAEDKDSSPSELMYSITPPSNGHLALKSSPNKSILSFTQAHIIEGELVFVHNASFCGSSWEVPSLHVLHSLVSTLPTHSNTFQGEEHHRLSTQPLELEDRDGDQTGAPIIQGEMVSDLLHHLDTHKSMGPDEIHPRVLKELADVLTKPLSIIYQQSWLTGEVPADWRLANVTPIFKKGRKEDPGNYRPVSLTSVPGKLMEQIILSAITRHVENNQGIRPSQHGFRKGRSCLTNLISFYDKVTRLVDEGKSVDVVYLDFSKAFDTVSHGILLEKLAAHGLDGCTLRWVKNWLDGRAQRVVVNGVYSGWRPVTSGVPQGSVLGPVLFNIFINDLDEGIECTLSKFADDTKLCGSVDLLEGRQALQRDLDRLDRWAGVNCMRFNKAKCKVLHLGHSNPMQRYRLGEEWLESCLAEKDLGVLVDSRLNMSQQCAQAAKKANGILACIKNSVASRTREVIVPLYSALVRPHLEYCVQFWAPHYKRDIEVLERVQRRATKLVKGLEQKSYEERLRELGLFSLEKRRLRGDLIALYNYLKGGAMSGGFNFQVTDGLNFAPRQIFSITARTLVISLEVNKGLGVFPGSRKPISRHDLKAVTNDVTNAGNRTITFMIVTSPKLGRLIRVNSDNTTQEILSFTQSMVDEGVIMYEHLHAESAGWSAEDFFTFTVFSPPSALDLQVFHIVISYEITRHDRNSRLLANTGAVVQEGGRVLINKINLDASNLLIKLPEVQRSMYEVWYQVVSLPQHGMIVVGERNVTKEKPNFSQYILNKFGVVYVHDNSESLNDNFTFAVWLNLKSKSATKPHGEVLEEMFNITVVPVNDQAPELKTKRLHLKVLQGDVSVLGSENLKVEDLDNAPAELKYTIVSNPNNGYVAMKSNLSVSIKDFTQADVDSGKVWFVQDGSSSSGVFYFSVTDGKHRPLYKVFSLEVIPISLVLVNLTNVALPQGQTSVTITNMQLSAVTNGKSTNIMYEITQPLKYGHLMVGNEQVTKFEQADLYSGRLSYHLTNLTASKEVLEFMLFTAEGNLTGQVLNITVKPLVQVVPDMQVSNQAAYKFRSSDLDASELANLTNSNPRFEVIVPPSHGRIVKKRFVNDAVFEDIQTFTQADIDSGVVLLDIDTNMTGIDLLNDSFTFILRADAVQPAVGCFQYSIVPYSPLLVQGFTAEVPSITSTTALKIHTTSQDEAPASSQNEEPTAAPQKTGSTMWPGQNRWGNLHEEGPLLNLALGTSGSAGTRTTTQVNAGSPREQAGESSNPWYIIVPLVLVSVLLIVAVFSVCILLMCQKKEKTKPLIKSQTDAVLSSPDRCLERSLTVPSVTVTPLLKMVERSTASTFTAVRHEQLLPAVVSPTVERSLQNSWLNLDPEMIQYCRKTNPTLKRNQYWV</sequence>
<evidence type="ECO:0000256" key="1">
    <source>
        <dbReference type="ARBA" id="ARBA00022729"/>
    </source>
</evidence>
<feature type="repeat" description="CSPG" evidence="5">
    <location>
        <begin position="432"/>
        <end position="527"/>
    </location>
</feature>
<evidence type="ECO:0000256" key="8">
    <source>
        <dbReference type="SAM" id="SignalP"/>
    </source>
</evidence>
<evidence type="ECO:0000256" key="4">
    <source>
        <dbReference type="PROSITE-ProRule" id="PRU00122"/>
    </source>
</evidence>
<proteinExistence type="predicted"/>
<feature type="transmembrane region" description="Helical" evidence="7">
    <location>
        <begin position="2757"/>
        <end position="2783"/>
    </location>
</feature>
<dbReference type="PROSITE" id="PS50025">
    <property type="entry name" value="LAM_G_DOMAIN"/>
    <property type="match status" value="2"/>
</dbReference>
<evidence type="ECO:0000256" key="7">
    <source>
        <dbReference type="SAM" id="Phobius"/>
    </source>
</evidence>
<dbReference type="Pfam" id="PF16184">
    <property type="entry name" value="Cadherin_3"/>
    <property type="match status" value="14"/>
</dbReference>
<protein>
    <recommendedName>
        <fullName evidence="13">Chondroitin sulfate proteoglycan 4</fullName>
    </recommendedName>
</protein>
<feature type="domain" description="Reverse transcriptase" evidence="10">
    <location>
        <begin position="1658"/>
        <end position="1913"/>
    </location>
</feature>
<evidence type="ECO:0000256" key="6">
    <source>
        <dbReference type="SAM" id="MobiDB-lite"/>
    </source>
</evidence>
<gene>
    <name evidence="11" type="ORF">QYF61_017180</name>
</gene>
<feature type="repeat" description="CSPG" evidence="5">
    <location>
        <begin position="668"/>
        <end position="766"/>
    </location>
</feature>
<keyword evidence="7" id="KW-0812">Transmembrane</keyword>
<dbReference type="Gene3D" id="2.60.120.200">
    <property type="match status" value="2"/>
</dbReference>
<evidence type="ECO:0000256" key="5">
    <source>
        <dbReference type="PROSITE-ProRule" id="PRU01201"/>
    </source>
</evidence>
<dbReference type="PROSITE" id="PS51854">
    <property type="entry name" value="CSPG"/>
    <property type="match status" value="12"/>
</dbReference>
<evidence type="ECO:0000256" key="3">
    <source>
        <dbReference type="ARBA" id="ARBA00023180"/>
    </source>
</evidence>
<name>A0AAN7RTH0_MYCAM</name>
<feature type="repeat" description="CSPG" evidence="5">
    <location>
        <begin position="2322"/>
        <end position="2416"/>
    </location>
</feature>
<comment type="caution">
    <text evidence="4">Lacks conserved residue(s) required for the propagation of feature annotation.</text>
</comment>
<feature type="repeat" description="CSPG" evidence="5">
    <location>
        <begin position="2193"/>
        <end position="2292"/>
    </location>
</feature>
<dbReference type="SUPFAM" id="SSF56672">
    <property type="entry name" value="DNA/RNA polymerases"/>
    <property type="match status" value="1"/>
</dbReference>
<feature type="compositionally biased region" description="Low complexity" evidence="6">
    <location>
        <begin position="2728"/>
        <end position="2739"/>
    </location>
</feature>
<dbReference type="Proteomes" id="UP001333110">
    <property type="component" value="Unassembled WGS sequence"/>
</dbReference>
<keyword evidence="7" id="KW-1133">Transmembrane helix</keyword>
<feature type="repeat" description="CSPG" evidence="5">
    <location>
        <begin position="900"/>
        <end position="994"/>
    </location>
</feature>
<evidence type="ECO:0008006" key="13">
    <source>
        <dbReference type="Google" id="ProtNLM"/>
    </source>
</evidence>
<evidence type="ECO:0000313" key="11">
    <source>
        <dbReference type="EMBL" id="KAK4816452.1"/>
    </source>
</evidence>
<dbReference type="PANTHER" id="PTHR45739">
    <property type="entry name" value="MATRIX PROTEIN, PUTATIVE-RELATED"/>
    <property type="match status" value="1"/>
</dbReference>
<keyword evidence="1 8" id="KW-0732">Signal</keyword>
<feature type="repeat" description="CSPG" evidence="5">
    <location>
        <begin position="2068"/>
        <end position="2168"/>
    </location>
</feature>
<evidence type="ECO:0000256" key="2">
    <source>
        <dbReference type="ARBA" id="ARBA00022737"/>
    </source>
</evidence>
<dbReference type="InterPro" id="IPR043502">
    <property type="entry name" value="DNA/RNA_pol_sf"/>
</dbReference>
<dbReference type="Pfam" id="PF00078">
    <property type="entry name" value="RVT_1"/>
    <property type="match status" value="1"/>
</dbReference>
<dbReference type="InterPro" id="IPR001791">
    <property type="entry name" value="Laminin_G"/>
</dbReference>
<reference evidence="11 12" key="1">
    <citation type="journal article" date="2023" name="J. Hered.">
        <title>Chromosome-level genome of the wood stork (Mycteria americana) provides insight into avian chromosome evolution.</title>
        <authorList>
            <person name="Flamio R. Jr."/>
            <person name="Ramstad K.M."/>
        </authorList>
    </citation>
    <scope>NUCLEOTIDE SEQUENCE [LARGE SCALE GENOMIC DNA]</scope>
    <source>
        <strain evidence="11">JAX WOST 10</strain>
    </source>
</reference>